<keyword evidence="2" id="KW-0804">Transcription</keyword>
<dbReference type="InterPro" id="IPR018060">
    <property type="entry name" value="HTH_AraC"/>
</dbReference>
<evidence type="ECO:0000313" key="4">
    <source>
        <dbReference type="EMBL" id="MDQ0438353.1"/>
    </source>
</evidence>
<dbReference type="SMART" id="SM00342">
    <property type="entry name" value="HTH_ARAC"/>
    <property type="match status" value="1"/>
</dbReference>
<dbReference type="Proteomes" id="UP001241603">
    <property type="component" value="Unassembled WGS sequence"/>
</dbReference>
<sequence>MSTLEELRRLALQHSTKQKTVTPIARFEFLRQAMATELVPVLYVPVLCLVLQGAKRVLIGDTVLKYKEGEYFVAAIEVPALGQIAEASSDRPYLAINFYLDPAIIASVLLETPSVAEASVACGFAVNSADPHLLDAWRRMSDLLNRPEEISVLAPLIEREIIFRLLNGPQGALLQQIANSNSRLSRIRTSMAWIREKYNSSIGVEDLARVAGMSVSVFHKHFKAVTTLSPIQYQKQIRLHEARRRMLVLQDDIASAAFFVGYESVSQFSREYRRLFGASPAKDSKRLRSISSPDVLASGD</sequence>
<organism evidence="4 5">
    <name type="scientific">Kaistia dalseonensis</name>
    <dbReference type="NCBI Taxonomy" id="410840"/>
    <lineage>
        <taxon>Bacteria</taxon>
        <taxon>Pseudomonadati</taxon>
        <taxon>Pseudomonadota</taxon>
        <taxon>Alphaproteobacteria</taxon>
        <taxon>Hyphomicrobiales</taxon>
        <taxon>Kaistiaceae</taxon>
        <taxon>Kaistia</taxon>
    </lineage>
</organism>
<keyword evidence="1" id="KW-0805">Transcription regulation</keyword>
<dbReference type="InterPro" id="IPR009057">
    <property type="entry name" value="Homeodomain-like_sf"/>
</dbReference>
<reference evidence="4 5" key="1">
    <citation type="submission" date="2023-07" db="EMBL/GenBank/DDBJ databases">
        <title>Genomic Encyclopedia of Type Strains, Phase IV (KMG-IV): sequencing the most valuable type-strain genomes for metagenomic binning, comparative biology and taxonomic classification.</title>
        <authorList>
            <person name="Goeker M."/>
        </authorList>
    </citation>
    <scope>NUCLEOTIDE SEQUENCE [LARGE SCALE GENOMIC DNA]</scope>
    <source>
        <strain evidence="4 5">B6-8</strain>
    </source>
</reference>
<dbReference type="InterPro" id="IPR009594">
    <property type="entry name" value="Tscrpt_reg_HTH_AraC_N"/>
</dbReference>
<proteinExistence type="predicted"/>
<dbReference type="PANTHER" id="PTHR43436">
    <property type="entry name" value="ARAC-FAMILY TRANSCRIPTIONAL REGULATOR"/>
    <property type="match status" value="1"/>
</dbReference>
<gene>
    <name evidence="4" type="ORF">QO014_002745</name>
</gene>
<dbReference type="SUPFAM" id="SSF46689">
    <property type="entry name" value="Homeodomain-like"/>
    <property type="match status" value="2"/>
</dbReference>
<dbReference type="Pfam" id="PF12833">
    <property type="entry name" value="HTH_18"/>
    <property type="match status" value="1"/>
</dbReference>
<dbReference type="PANTHER" id="PTHR43436:SF1">
    <property type="entry name" value="TRANSCRIPTIONAL REGULATORY PROTEIN"/>
    <property type="match status" value="1"/>
</dbReference>
<accession>A0ABU0H7R2</accession>
<dbReference type="RefSeq" id="WP_266349241.1">
    <property type="nucleotide sequence ID" value="NZ_JAPKNG010000003.1"/>
</dbReference>
<dbReference type="PROSITE" id="PS01124">
    <property type="entry name" value="HTH_ARAC_FAMILY_2"/>
    <property type="match status" value="1"/>
</dbReference>
<evidence type="ECO:0000259" key="3">
    <source>
        <dbReference type="PROSITE" id="PS01124"/>
    </source>
</evidence>
<evidence type="ECO:0000256" key="1">
    <source>
        <dbReference type="ARBA" id="ARBA00023015"/>
    </source>
</evidence>
<feature type="domain" description="HTH araC/xylS-type" evidence="3">
    <location>
        <begin position="188"/>
        <end position="286"/>
    </location>
</feature>
<name>A0ABU0H7R2_9HYPH</name>
<dbReference type="Pfam" id="PF06719">
    <property type="entry name" value="AraC_N"/>
    <property type="match status" value="1"/>
</dbReference>
<evidence type="ECO:0000256" key="2">
    <source>
        <dbReference type="ARBA" id="ARBA00023163"/>
    </source>
</evidence>
<dbReference type="EMBL" id="JAUSVO010000003">
    <property type="protein sequence ID" value="MDQ0438353.1"/>
    <property type="molecule type" value="Genomic_DNA"/>
</dbReference>
<dbReference type="Gene3D" id="1.10.10.60">
    <property type="entry name" value="Homeodomain-like"/>
    <property type="match status" value="2"/>
</dbReference>
<evidence type="ECO:0000313" key="5">
    <source>
        <dbReference type="Proteomes" id="UP001241603"/>
    </source>
</evidence>
<protein>
    <submittedName>
        <fullName evidence="4">AraC-like DNA-binding protein</fullName>
    </submittedName>
</protein>
<keyword evidence="5" id="KW-1185">Reference proteome</keyword>
<comment type="caution">
    <text evidence="4">The sequence shown here is derived from an EMBL/GenBank/DDBJ whole genome shotgun (WGS) entry which is preliminary data.</text>
</comment>